<keyword evidence="3" id="KW-0804">Transcription</keyword>
<dbReference type="PROSITE" id="PS51071">
    <property type="entry name" value="HTH_RPIR"/>
    <property type="match status" value="1"/>
</dbReference>
<dbReference type="GO" id="GO:0003700">
    <property type="term" value="F:DNA-binding transcription factor activity"/>
    <property type="evidence" value="ECO:0007669"/>
    <property type="project" value="InterPro"/>
</dbReference>
<keyword evidence="7" id="KW-1185">Reference proteome</keyword>
<dbReference type="Gene3D" id="1.10.10.10">
    <property type="entry name" value="Winged helix-like DNA-binding domain superfamily/Winged helix DNA-binding domain"/>
    <property type="match status" value="1"/>
</dbReference>
<dbReference type="InterPro" id="IPR046348">
    <property type="entry name" value="SIS_dom_sf"/>
</dbReference>
<name>A0A411WNZ3_9GAMM</name>
<evidence type="ECO:0000313" key="7">
    <source>
        <dbReference type="Proteomes" id="UP000293154"/>
    </source>
</evidence>
<dbReference type="InterPro" id="IPR001347">
    <property type="entry name" value="SIS_dom"/>
</dbReference>
<feature type="domain" description="HTH rpiR-type" evidence="4">
    <location>
        <begin position="1"/>
        <end position="77"/>
    </location>
</feature>
<dbReference type="Gene3D" id="3.40.50.10490">
    <property type="entry name" value="Glucose-6-phosphate isomerase like protein, domain 1"/>
    <property type="match status" value="1"/>
</dbReference>
<dbReference type="Pfam" id="PF01380">
    <property type="entry name" value="SIS"/>
    <property type="match status" value="1"/>
</dbReference>
<keyword evidence="2" id="KW-0238">DNA-binding</keyword>
<dbReference type="EMBL" id="CP034752">
    <property type="protein sequence ID" value="QBH97912.1"/>
    <property type="molecule type" value="Genomic_DNA"/>
</dbReference>
<gene>
    <name evidence="6" type="ORF">EKN56_16805</name>
</gene>
<evidence type="ECO:0000313" key="6">
    <source>
        <dbReference type="EMBL" id="QBH97912.1"/>
    </source>
</evidence>
<dbReference type="CDD" id="cd05013">
    <property type="entry name" value="SIS_RpiR"/>
    <property type="match status" value="1"/>
</dbReference>
<reference evidence="6 7" key="1">
    <citation type="submission" date="2019-03" db="EMBL/GenBank/DDBJ databases">
        <title>Pragia sp. nov. isolated from the gut tract of Carduelis flavirostris.</title>
        <authorList>
            <person name="Ge Y."/>
        </authorList>
    </citation>
    <scope>NUCLEOTIDE SEQUENCE [LARGE SCALE GENOMIC DNA]</scope>
    <source>
        <strain evidence="6 7">CF-458</strain>
    </source>
</reference>
<dbReference type="InterPro" id="IPR000281">
    <property type="entry name" value="HTH_RpiR"/>
</dbReference>
<dbReference type="Pfam" id="PF01418">
    <property type="entry name" value="HTH_6"/>
    <property type="match status" value="1"/>
</dbReference>
<dbReference type="InterPro" id="IPR036388">
    <property type="entry name" value="WH-like_DNA-bd_sf"/>
</dbReference>
<accession>A0A411WNZ3</accession>
<evidence type="ECO:0000256" key="3">
    <source>
        <dbReference type="ARBA" id="ARBA00023163"/>
    </source>
</evidence>
<evidence type="ECO:0000259" key="4">
    <source>
        <dbReference type="PROSITE" id="PS51071"/>
    </source>
</evidence>
<proteinExistence type="predicted"/>
<protein>
    <submittedName>
        <fullName evidence="6">SIS domain-containing protein</fullName>
    </submittedName>
</protein>
<dbReference type="Proteomes" id="UP000293154">
    <property type="component" value="Chromosome"/>
</dbReference>
<dbReference type="GO" id="GO:1901135">
    <property type="term" value="P:carbohydrate derivative metabolic process"/>
    <property type="evidence" value="ECO:0007669"/>
    <property type="project" value="InterPro"/>
</dbReference>
<dbReference type="KEGG" id="prag:EKN56_16805"/>
<evidence type="ECO:0000259" key="5">
    <source>
        <dbReference type="PROSITE" id="PS51464"/>
    </source>
</evidence>
<dbReference type="InterPro" id="IPR009057">
    <property type="entry name" value="Homeodomain-like_sf"/>
</dbReference>
<evidence type="ECO:0000256" key="1">
    <source>
        <dbReference type="ARBA" id="ARBA00023015"/>
    </source>
</evidence>
<dbReference type="OrthoDB" id="370421at2"/>
<dbReference type="AlphaFoldDB" id="A0A411WNZ3"/>
<evidence type="ECO:0000256" key="2">
    <source>
        <dbReference type="ARBA" id="ARBA00023125"/>
    </source>
</evidence>
<organism evidence="6 7">
    <name type="scientific">Limnobaculum zhutongyuii</name>
    <dbReference type="NCBI Taxonomy" id="2498113"/>
    <lineage>
        <taxon>Bacteria</taxon>
        <taxon>Pseudomonadati</taxon>
        <taxon>Pseudomonadota</taxon>
        <taxon>Gammaproteobacteria</taxon>
        <taxon>Enterobacterales</taxon>
        <taxon>Budviciaceae</taxon>
        <taxon>Limnobaculum</taxon>
    </lineage>
</organism>
<dbReference type="SUPFAM" id="SSF46689">
    <property type="entry name" value="Homeodomain-like"/>
    <property type="match status" value="1"/>
</dbReference>
<dbReference type="PANTHER" id="PTHR30514:SF17">
    <property type="entry name" value="HTH-TYPE TRANSCRIPTIONAL REGULATOR MURR"/>
    <property type="match status" value="1"/>
</dbReference>
<feature type="domain" description="SIS" evidence="5">
    <location>
        <begin position="128"/>
        <end position="268"/>
    </location>
</feature>
<sequence>MACLSVIATNLAQFPPMEKKIAEYILENPKKIRELSSQELATILNISQSGVVKFTQKLGFKGYTAFKLAISEELGRSELVASKSALHLHNEITGDDTLLEIAGKLLLEKQSALHETMNALQPQIFELVVEQIFNAKKVHITGVGGSALIAKDLTYKLLKIGIPAFSEMDSHVQLTIAQTLGPDDVQIAVSYSGMRREVVLAAEVAKKQGARLVTITSLKSNPLKSLADYALHSVADESQWRSSSISSRTAQNAITDLLFMGLVQHNQEHANSLIQQSRELVNKISL</sequence>
<dbReference type="RefSeq" id="WP_130592865.1">
    <property type="nucleotide sequence ID" value="NZ_CP034752.1"/>
</dbReference>
<dbReference type="InterPro" id="IPR047640">
    <property type="entry name" value="RpiR-like"/>
</dbReference>
<dbReference type="SUPFAM" id="SSF53697">
    <property type="entry name" value="SIS domain"/>
    <property type="match status" value="1"/>
</dbReference>
<dbReference type="PROSITE" id="PS51464">
    <property type="entry name" value="SIS"/>
    <property type="match status" value="1"/>
</dbReference>
<keyword evidence="1" id="KW-0805">Transcription regulation</keyword>
<dbReference type="PANTHER" id="PTHR30514">
    <property type="entry name" value="GLUCOKINASE"/>
    <property type="match status" value="1"/>
</dbReference>
<dbReference type="GO" id="GO:0097367">
    <property type="term" value="F:carbohydrate derivative binding"/>
    <property type="evidence" value="ECO:0007669"/>
    <property type="project" value="InterPro"/>
</dbReference>
<dbReference type="InterPro" id="IPR035472">
    <property type="entry name" value="RpiR-like_SIS"/>
</dbReference>
<dbReference type="GO" id="GO:0003677">
    <property type="term" value="F:DNA binding"/>
    <property type="evidence" value="ECO:0007669"/>
    <property type="project" value="UniProtKB-KW"/>
</dbReference>